<evidence type="ECO:0000313" key="1">
    <source>
        <dbReference type="EMBL" id="GJJ08082.1"/>
    </source>
</evidence>
<gene>
    <name evidence="1" type="ORF">Clacol_002289</name>
</gene>
<dbReference type="Proteomes" id="UP001050691">
    <property type="component" value="Unassembled WGS sequence"/>
</dbReference>
<name>A0AAV5A3R3_9AGAM</name>
<comment type="caution">
    <text evidence="1">The sequence shown here is derived from an EMBL/GenBank/DDBJ whole genome shotgun (WGS) entry which is preliminary data.</text>
</comment>
<keyword evidence="2" id="KW-1185">Reference proteome</keyword>
<dbReference type="AlphaFoldDB" id="A0AAV5A3R3"/>
<dbReference type="EMBL" id="BPWL01000003">
    <property type="protein sequence ID" value="GJJ08082.1"/>
    <property type="molecule type" value="Genomic_DNA"/>
</dbReference>
<accession>A0AAV5A3R3</accession>
<sequence>MTDHLKFTNLADQYDEQVSANLLITNRSSRKALRLLVPQLAKMFIDDILIGRALSGTLYYNSSKDLEGDNNHYLVLEVPKDDKYRVYVFFFKHPPMPYVPSDPPTRPLGNTPMPLPYATLHHFRGEGKWTEFNWGSSVTKITNASRSREIDISLPAVHITGKIHADPHLHHIHPFAVQGIMYHQDYQSLVTTERALYSPDSIVFYTKDGVESDQIAFFVPSAGFTLPNGHDWFTGIEWESQAE</sequence>
<reference evidence="1" key="1">
    <citation type="submission" date="2021-10" db="EMBL/GenBank/DDBJ databases">
        <title>De novo Genome Assembly of Clathrus columnatus (Basidiomycota, Fungi) Using Illumina and Nanopore Sequence Data.</title>
        <authorList>
            <person name="Ogiso-Tanaka E."/>
            <person name="Itagaki H."/>
            <person name="Hosoya T."/>
            <person name="Hosaka K."/>
        </authorList>
    </citation>
    <scope>NUCLEOTIDE SEQUENCE</scope>
    <source>
        <strain evidence="1">MO-923</strain>
    </source>
</reference>
<evidence type="ECO:0000313" key="2">
    <source>
        <dbReference type="Proteomes" id="UP001050691"/>
    </source>
</evidence>
<proteinExistence type="predicted"/>
<organism evidence="1 2">
    <name type="scientific">Clathrus columnatus</name>
    <dbReference type="NCBI Taxonomy" id="1419009"/>
    <lineage>
        <taxon>Eukaryota</taxon>
        <taxon>Fungi</taxon>
        <taxon>Dikarya</taxon>
        <taxon>Basidiomycota</taxon>
        <taxon>Agaricomycotina</taxon>
        <taxon>Agaricomycetes</taxon>
        <taxon>Phallomycetidae</taxon>
        <taxon>Phallales</taxon>
        <taxon>Clathraceae</taxon>
        <taxon>Clathrus</taxon>
    </lineage>
</organism>
<protein>
    <submittedName>
        <fullName evidence="1">Uncharacterized protein</fullName>
    </submittedName>
</protein>